<dbReference type="Gene3D" id="2.170.8.10">
    <property type="entry name" value="Phosphoenolpyruvate Carboxykinase, domain 2"/>
    <property type="match status" value="1"/>
</dbReference>
<dbReference type="AlphaFoldDB" id="A0A2X3CXJ6"/>
<dbReference type="InterPro" id="IPR008210">
    <property type="entry name" value="PEP_carboxykinase_N"/>
</dbReference>
<name>A0A2X3CXJ6_KLEPN</name>
<keyword evidence="1" id="KW-0456">Lyase</keyword>
<dbReference type="GO" id="GO:0006094">
    <property type="term" value="P:gluconeogenesis"/>
    <property type="evidence" value="ECO:0007669"/>
    <property type="project" value="InterPro"/>
</dbReference>
<keyword evidence="1" id="KW-0418">Kinase</keyword>
<dbReference type="GO" id="GO:0017076">
    <property type="term" value="F:purine nucleotide binding"/>
    <property type="evidence" value="ECO:0007669"/>
    <property type="project" value="InterPro"/>
</dbReference>
<dbReference type="EC" id="4.1.1.49" evidence="1"/>
<evidence type="ECO:0000313" key="2">
    <source>
        <dbReference type="Proteomes" id="UP000251123"/>
    </source>
</evidence>
<dbReference type="EMBL" id="UASN01000022">
    <property type="protein sequence ID" value="SQC16951.1"/>
    <property type="molecule type" value="Genomic_DNA"/>
</dbReference>
<protein>
    <submittedName>
        <fullName evidence="1">Phosphoenolpyruvate carboxykinase</fullName>
        <ecNumber evidence="1">4.1.1.49</ecNumber>
    </submittedName>
</protein>
<dbReference type="GO" id="GO:0016301">
    <property type="term" value="F:kinase activity"/>
    <property type="evidence" value="ECO:0007669"/>
    <property type="project" value="UniProtKB-KW"/>
</dbReference>
<reference evidence="1 2" key="1">
    <citation type="submission" date="2018-06" db="EMBL/GenBank/DDBJ databases">
        <authorList>
            <consortium name="Pathogen Informatics"/>
            <person name="Doyle S."/>
        </authorList>
    </citation>
    <scope>NUCLEOTIDE SEQUENCE [LARGE SCALE GENOMIC DNA]</scope>
    <source>
        <strain evidence="1 2">NCTC9601</strain>
    </source>
</reference>
<gene>
    <name evidence="1" type="primary">pckA_1</name>
    <name evidence="1" type="ORF">NCTC9601_04375</name>
</gene>
<dbReference type="Proteomes" id="UP000251123">
    <property type="component" value="Unassembled WGS sequence"/>
</dbReference>
<dbReference type="Gene3D" id="3.40.449.10">
    <property type="entry name" value="Phosphoenolpyruvate Carboxykinase, domain 1"/>
    <property type="match status" value="1"/>
</dbReference>
<dbReference type="SUPFAM" id="SSF68923">
    <property type="entry name" value="PEP carboxykinase N-terminal domain"/>
    <property type="match status" value="1"/>
</dbReference>
<dbReference type="GO" id="GO:0004612">
    <property type="term" value="F:phosphoenolpyruvate carboxykinase (ATP) activity"/>
    <property type="evidence" value="ECO:0007669"/>
    <property type="project" value="UniProtKB-EC"/>
</dbReference>
<evidence type="ECO:0000313" key="1">
    <source>
        <dbReference type="EMBL" id="SQC16951.1"/>
    </source>
</evidence>
<accession>A0A2X3CXJ6</accession>
<organism evidence="1 2">
    <name type="scientific">Klebsiella pneumoniae</name>
    <dbReference type="NCBI Taxonomy" id="573"/>
    <lineage>
        <taxon>Bacteria</taxon>
        <taxon>Pseudomonadati</taxon>
        <taxon>Pseudomonadota</taxon>
        <taxon>Gammaproteobacteria</taxon>
        <taxon>Enterobacterales</taxon>
        <taxon>Enterobacteriaceae</taxon>
        <taxon>Klebsiella/Raoultella group</taxon>
        <taxon>Klebsiella</taxon>
        <taxon>Klebsiella pneumoniae complex</taxon>
    </lineage>
</organism>
<sequence>MRVNHGLTPQDLKAYGINDVQDIVHNPSYDMLFQEELDPNLEGYERGVLTTLGAIAVDTGIFTGRLRKISISCATTPPATPSGVR</sequence>
<keyword evidence="1" id="KW-0808">Transferase</keyword>
<keyword evidence="1" id="KW-0670">Pyruvate</keyword>
<proteinExistence type="predicted"/>